<evidence type="ECO:0000313" key="3">
    <source>
        <dbReference type="EMBL" id="GFY67556.1"/>
    </source>
</evidence>
<evidence type="ECO:0000256" key="1">
    <source>
        <dbReference type="SAM" id="MobiDB-lite"/>
    </source>
</evidence>
<gene>
    <name evidence="3" type="ORF">TNIN_267431</name>
</gene>
<feature type="transmembrane region" description="Helical" evidence="2">
    <location>
        <begin position="252"/>
        <end position="270"/>
    </location>
</feature>
<feature type="transmembrane region" description="Helical" evidence="2">
    <location>
        <begin position="282"/>
        <end position="305"/>
    </location>
</feature>
<name>A0A8X6Y7I2_9ARAC</name>
<keyword evidence="4" id="KW-1185">Reference proteome</keyword>
<evidence type="ECO:0000256" key="2">
    <source>
        <dbReference type="SAM" id="Phobius"/>
    </source>
</evidence>
<dbReference type="Proteomes" id="UP000886998">
    <property type="component" value="Unassembled WGS sequence"/>
</dbReference>
<evidence type="ECO:0000313" key="4">
    <source>
        <dbReference type="Proteomes" id="UP000886998"/>
    </source>
</evidence>
<organism evidence="3 4">
    <name type="scientific">Trichonephila inaurata madagascariensis</name>
    <dbReference type="NCBI Taxonomy" id="2747483"/>
    <lineage>
        <taxon>Eukaryota</taxon>
        <taxon>Metazoa</taxon>
        <taxon>Ecdysozoa</taxon>
        <taxon>Arthropoda</taxon>
        <taxon>Chelicerata</taxon>
        <taxon>Arachnida</taxon>
        <taxon>Araneae</taxon>
        <taxon>Araneomorphae</taxon>
        <taxon>Entelegynae</taxon>
        <taxon>Araneoidea</taxon>
        <taxon>Nephilidae</taxon>
        <taxon>Trichonephila</taxon>
        <taxon>Trichonephila inaurata</taxon>
    </lineage>
</organism>
<dbReference type="AlphaFoldDB" id="A0A8X6Y7I2"/>
<proteinExistence type="predicted"/>
<dbReference type="EMBL" id="BMAV01016617">
    <property type="protein sequence ID" value="GFY67556.1"/>
    <property type="molecule type" value="Genomic_DNA"/>
</dbReference>
<keyword evidence="2" id="KW-0472">Membrane</keyword>
<reference evidence="3" key="1">
    <citation type="submission" date="2020-08" db="EMBL/GenBank/DDBJ databases">
        <title>Multicomponent nature underlies the extraordinary mechanical properties of spider dragline silk.</title>
        <authorList>
            <person name="Kono N."/>
            <person name="Nakamura H."/>
            <person name="Mori M."/>
            <person name="Yoshida Y."/>
            <person name="Ohtoshi R."/>
            <person name="Malay A.D."/>
            <person name="Moran D.A.P."/>
            <person name="Tomita M."/>
            <person name="Numata K."/>
            <person name="Arakawa K."/>
        </authorList>
    </citation>
    <scope>NUCLEOTIDE SEQUENCE</scope>
</reference>
<accession>A0A8X6Y7I2</accession>
<keyword evidence="2" id="KW-0812">Transmembrane</keyword>
<feature type="transmembrane region" description="Helical" evidence="2">
    <location>
        <begin position="317"/>
        <end position="335"/>
    </location>
</feature>
<feature type="transmembrane region" description="Helical" evidence="2">
    <location>
        <begin position="215"/>
        <end position="240"/>
    </location>
</feature>
<comment type="caution">
    <text evidence="3">The sequence shown here is derived from an EMBL/GenBank/DDBJ whole genome shotgun (WGS) entry which is preliminary data.</text>
</comment>
<feature type="region of interest" description="Disordered" evidence="1">
    <location>
        <begin position="29"/>
        <end position="73"/>
    </location>
</feature>
<protein>
    <submittedName>
        <fullName evidence="3">Uncharacterized protein</fullName>
    </submittedName>
</protein>
<keyword evidence="2" id="KW-1133">Transmembrane helix</keyword>
<dbReference type="OrthoDB" id="10358591at2759"/>
<feature type="compositionally biased region" description="Polar residues" evidence="1">
    <location>
        <begin position="55"/>
        <end position="73"/>
    </location>
</feature>
<sequence length="361" mass="40225">MTTESFQKGRFKVETLSDDELPEGFLDKKVHYMPRAGSGQQTQLPSSEFHLPSVDSPSGSSTQEVADTVAPTPSLSVESSTEYFYVEPIIHVVHPAGIQLSTSSDEVPMEITPEQASIDNGAKRQEILSLEEIGCIDETDEDYIPSWIKRERGESGKFEEISPDAQTSSTNESFSPLLGVSGVMDNGSQRQPMGCFERHVDSYIKFVKEFRNSSAWLAFLCLLLVPTVSGIIMGILYNGICDKPFDISKLTLVNGFLSFLCVVCHIAYVATKRFAPSLKIPLFQVMSVITISMVAVLKVIEFIYLPKVDPSGSCLMMYYYMFYMNIAYVVVMFAVTMIHLDLLYYACCPQYNCMSSAQTED</sequence>